<proteinExistence type="inferred from homology"/>
<dbReference type="GO" id="GO:0003677">
    <property type="term" value="F:DNA binding"/>
    <property type="evidence" value="ECO:0007669"/>
    <property type="project" value="UniProtKB-KW"/>
</dbReference>
<reference evidence="6 7" key="1">
    <citation type="journal article" date="2012" name="J. Bacteriol.">
        <title>Genome Sequence of "Candidatus Mycoplasma haemolamae" Strain Purdue, a Red Blood Cell Pathogen of Alpacas (Vicugna pacos) and Llamas (Lama glama).</title>
        <authorList>
            <person name="Guimaraes A.M."/>
            <person name="Toth B."/>
            <person name="Santos A.P."/>
            <person name="do Nascimento N.C."/>
            <person name="Kritchevsky J.E."/>
            <person name="Messick J.B."/>
        </authorList>
    </citation>
    <scope>NUCLEOTIDE SEQUENCE [LARGE SCALE GENOMIC DNA]</scope>
    <source>
        <strain evidence="6 7">Purdue</strain>
    </source>
</reference>
<feature type="domain" description="Type I restriction modification DNA specificity" evidence="5">
    <location>
        <begin position="2"/>
        <end position="148"/>
    </location>
</feature>
<accession>I7BJI9</accession>
<dbReference type="PATRIC" id="fig|1212765.3.peg.496"/>
<dbReference type="GO" id="GO:0009307">
    <property type="term" value="P:DNA restriction-modification system"/>
    <property type="evidence" value="ECO:0007669"/>
    <property type="project" value="UniProtKB-KW"/>
</dbReference>
<dbReference type="PANTHER" id="PTHR43140">
    <property type="entry name" value="TYPE-1 RESTRICTION ENZYME ECOKI SPECIFICITY PROTEIN"/>
    <property type="match status" value="1"/>
</dbReference>
<evidence type="ECO:0000313" key="6">
    <source>
        <dbReference type="EMBL" id="AFO52023.1"/>
    </source>
</evidence>
<dbReference type="InterPro" id="IPR044946">
    <property type="entry name" value="Restrct_endonuc_typeI_TRD_sf"/>
</dbReference>
<dbReference type="Gene3D" id="3.90.220.20">
    <property type="entry name" value="DNA methylase specificity domains"/>
    <property type="match status" value="1"/>
</dbReference>
<evidence type="ECO:0000256" key="3">
    <source>
        <dbReference type="ARBA" id="ARBA00023125"/>
    </source>
</evidence>
<evidence type="ECO:0000256" key="1">
    <source>
        <dbReference type="ARBA" id="ARBA00010923"/>
    </source>
</evidence>
<gene>
    <name evidence="6" type="ordered locus">MHLP_02215</name>
</gene>
<dbReference type="HOGENOM" id="CLU_1516268_0_0_14"/>
<keyword evidence="2" id="KW-0680">Restriction system</keyword>
<dbReference type="AlphaFoldDB" id="I7BJI9"/>
<dbReference type="EMBL" id="CP003731">
    <property type="protein sequence ID" value="AFO52023.1"/>
    <property type="molecule type" value="Genomic_DNA"/>
</dbReference>
<organism evidence="6 7">
    <name type="scientific">Mycoplasma haematolamae (strain Purdue)</name>
    <dbReference type="NCBI Taxonomy" id="1212765"/>
    <lineage>
        <taxon>Bacteria</taxon>
        <taxon>Bacillati</taxon>
        <taxon>Mycoplasmatota</taxon>
        <taxon>Mollicutes</taxon>
        <taxon>Mycoplasmataceae</taxon>
        <taxon>Mycoplasma</taxon>
    </lineage>
</organism>
<dbReference type="STRING" id="1212765.MHLP_02215"/>
<comment type="subunit">
    <text evidence="4">The methyltransferase is composed of M and S polypeptides.</text>
</comment>
<sequence>MKIVELGSIIQTFRSRSPKGYLNSLDPDSLPYIDVDFLRSGLPKRFVNKNNPVICDPGEVVMISVGSSTGFVNQIPLRSVVGNNLMKVTSSELTNDYLFYFLRDNYQTLNNLAQGTSIPFLNMKVLNTLKVPLPSLDEQQKLVEPLVLLDAEGGASSVFRNSADSIKKQFSRKPLKAS</sequence>
<dbReference type="InterPro" id="IPR051212">
    <property type="entry name" value="Type-I_RE_S_subunit"/>
</dbReference>
<keyword evidence="7" id="KW-1185">Reference proteome</keyword>
<reference evidence="7" key="2">
    <citation type="submission" date="2012-07" db="EMBL/GenBank/DDBJ databases">
        <title>Complete genome sequence of 'Candidatus Mycoplasma haemolamae'.</title>
        <authorList>
            <person name="Guimaraes A.M.S."/>
            <person name="Toth B."/>
            <person name="Santos A.P."/>
            <person name="Nascimento N.C."/>
            <person name="Sojka J.E."/>
            <person name="Messick J.B."/>
        </authorList>
    </citation>
    <scope>NUCLEOTIDE SEQUENCE [LARGE SCALE GENOMIC DNA]</scope>
    <source>
        <strain evidence="7">Purdue</strain>
    </source>
</reference>
<dbReference type="Pfam" id="PF01420">
    <property type="entry name" value="Methylase_S"/>
    <property type="match status" value="1"/>
</dbReference>
<evidence type="ECO:0000313" key="7">
    <source>
        <dbReference type="Proteomes" id="UP000006502"/>
    </source>
</evidence>
<evidence type="ECO:0000259" key="5">
    <source>
        <dbReference type="Pfam" id="PF01420"/>
    </source>
</evidence>
<evidence type="ECO:0000256" key="4">
    <source>
        <dbReference type="ARBA" id="ARBA00038652"/>
    </source>
</evidence>
<dbReference type="OrthoDB" id="396674at2"/>
<name>I7BJI9_MYCHA</name>
<dbReference type="PANTHER" id="PTHR43140:SF1">
    <property type="entry name" value="TYPE I RESTRICTION ENZYME ECOKI SPECIFICITY SUBUNIT"/>
    <property type="match status" value="1"/>
</dbReference>
<dbReference type="Proteomes" id="UP000006502">
    <property type="component" value="Chromosome"/>
</dbReference>
<keyword evidence="3" id="KW-0238">DNA-binding</keyword>
<dbReference type="InterPro" id="IPR000055">
    <property type="entry name" value="Restrct_endonuc_typeI_TRD"/>
</dbReference>
<evidence type="ECO:0000256" key="2">
    <source>
        <dbReference type="ARBA" id="ARBA00022747"/>
    </source>
</evidence>
<dbReference type="KEGG" id="mhl:MHLP_02215"/>
<dbReference type="SUPFAM" id="SSF116734">
    <property type="entry name" value="DNA methylase specificity domain"/>
    <property type="match status" value="1"/>
</dbReference>
<protein>
    <submittedName>
        <fullName evidence="6">Restriction modification system DNA specificity domain-containing protein</fullName>
    </submittedName>
</protein>
<comment type="similarity">
    <text evidence="1">Belongs to the type-I restriction system S methylase family.</text>
</comment>